<evidence type="ECO:0000256" key="2">
    <source>
        <dbReference type="ARBA" id="ARBA00022573"/>
    </source>
</evidence>
<comment type="caution">
    <text evidence="4">The sequence shown here is derived from an EMBL/GenBank/DDBJ whole genome shotgun (WGS) entry which is preliminary data.</text>
</comment>
<dbReference type="InterPro" id="IPR003723">
    <property type="entry name" value="Precorrin-6x_reduct"/>
</dbReference>
<reference evidence="4 5" key="2">
    <citation type="submission" date="2007-04" db="EMBL/GenBank/DDBJ databases">
        <title>Draft genome sequence of Ruminococcus torques (ATCC 27756).</title>
        <authorList>
            <person name="Sudarsanam P."/>
            <person name="Ley R."/>
            <person name="Guruge J."/>
            <person name="Turnbaugh P.J."/>
            <person name="Mahowald M."/>
            <person name="Liep D."/>
            <person name="Gordon J."/>
        </authorList>
    </citation>
    <scope>NUCLEOTIDE SEQUENCE [LARGE SCALE GENOMIC DNA]</scope>
    <source>
        <strain evidence="4 5">ATCC 27756</strain>
    </source>
</reference>
<evidence type="ECO:0000313" key="5">
    <source>
        <dbReference type="Proteomes" id="UP000003577"/>
    </source>
</evidence>
<name>A5KR46_9FIRM</name>
<evidence type="ECO:0000256" key="1">
    <source>
        <dbReference type="ARBA" id="ARBA00004953"/>
    </source>
</evidence>
<dbReference type="AlphaFoldDB" id="A5KR46"/>
<dbReference type="UniPathway" id="UPA00148"/>
<comment type="pathway">
    <text evidence="1">Cofactor biosynthesis; adenosylcobalamin biosynthesis.</text>
</comment>
<protein>
    <submittedName>
        <fullName evidence="4">Precorrin-6A reductase</fullName>
        <ecNumber evidence="4">1.3.1.54</ecNumber>
    </submittedName>
</protein>
<dbReference type="EC" id="1.3.1.54" evidence="4"/>
<dbReference type="PANTHER" id="PTHR36925:SF1">
    <property type="entry name" value="COBALT-PRECORRIN-6A REDUCTASE"/>
    <property type="match status" value="1"/>
</dbReference>
<accession>A5KR46</accession>
<evidence type="ECO:0000313" key="4">
    <source>
        <dbReference type="EMBL" id="EDK23099.1"/>
    </source>
</evidence>
<keyword evidence="2" id="KW-0169">Cobalamin biosynthesis</keyword>
<keyword evidence="3 4" id="KW-0560">Oxidoreductase</keyword>
<proteinExistence type="predicted"/>
<evidence type="ECO:0000256" key="3">
    <source>
        <dbReference type="ARBA" id="ARBA00023002"/>
    </source>
</evidence>
<dbReference type="NCBIfam" id="TIGR00715">
    <property type="entry name" value="precor6x_red"/>
    <property type="match status" value="1"/>
</dbReference>
<gene>
    <name evidence="4" type="primary">cobK</name>
    <name evidence="4" type="ORF">RUMTOR_02738</name>
</gene>
<dbReference type="Pfam" id="PF02571">
    <property type="entry name" value="CbiJ"/>
    <property type="match status" value="1"/>
</dbReference>
<dbReference type="HOGENOM" id="CLU_068627_0_0_9"/>
<reference evidence="4 5" key="1">
    <citation type="submission" date="2007-03" db="EMBL/GenBank/DDBJ databases">
        <authorList>
            <person name="Fulton L."/>
            <person name="Clifton S."/>
            <person name="Fulton B."/>
            <person name="Xu J."/>
            <person name="Minx P."/>
            <person name="Pepin K.H."/>
            <person name="Johnson M."/>
            <person name="Thiruvilangam P."/>
            <person name="Bhonagiri V."/>
            <person name="Nash W.E."/>
            <person name="Mardis E.R."/>
            <person name="Wilson R.K."/>
        </authorList>
    </citation>
    <scope>NUCLEOTIDE SEQUENCE [LARGE SCALE GENOMIC DNA]</scope>
    <source>
        <strain evidence="4 5">ATCC 27756</strain>
    </source>
</reference>
<dbReference type="PaxDb" id="411460-RUMTOR_02738"/>
<dbReference type="GO" id="GO:0009236">
    <property type="term" value="P:cobalamin biosynthetic process"/>
    <property type="evidence" value="ECO:0007669"/>
    <property type="project" value="UniProtKB-UniPathway"/>
</dbReference>
<dbReference type="Proteomes" id="UP000003577">
    <property type="component" value="Unassembled WGS sequence"/>
</dbReference>
<dbReference type="EMBL" id="AAVP02000023">
    <property type="protein sequence ID" value="EDK23099.1"/>
    <property type="molecule type" value="Genomic_DNA"/>
</dbReference>
<organism evidence="4 5">
    <name type="scientific">[Ruminococcus] torques ATCC 27756</name>
    <dbReference type="NCBI Taxonomy" id="411460"/>
    <lineage>
        <taxon>Bacteria</taxon>
        <taxon>Bacillati</taxon>
        <taxon>Bacillota</taxon>
        <taxon>Clostridia</taxon>
        <taxon>Lachnospirales</taxon>
        <taxon>Lachnospiraceae</taxon>
        <taxon>Mediterraneibacter</taxon>
    </lineage>
</organism>
<dbReference type="PANTHER" id="PTHR36925">
    <property type="entry name" value="COBALT-PRECORRIN-6A REDUCTASE"/>
    <property type="match status" value="1"/>
</dbReference>
<dbReference type="PROSITE" id="PS51014">
    <property type="entry name" value="COBK_CBIJ"/>
    <property type="match status" value="1"/>
</dbReference>
<dbReference type="GO" id="GO:0016994">
    <property type="term" value="F:precorrin-6A reductase activity"/>
    <property type="evidence" value="ECO:0007669"/>
    <property type="project" value="UniProtKB-EC"/>
</dbReference>
<sequence>MSRKSESQMKKDKIWIFAGTTEGRLLTRYASQMKMKCCVSTATEYGKSVLGENEGIRVIPGRMDQSKMRAFIRENNIGLAVDATHPFARQVTENICAACEEEKIKYVRCLRERETNDPADHAGETSDGRPISAASVEEAVEYLKKTGGNVLISTGSKELHLYTRIKDYKERCFARVLSTQEAVAEAVRLGFEGKHLIAMQGPYSEELNLAMLKHINAAYFVTKESGGAGGFEEKKKAAQKAGAELIVIARPKEEGKSLQEVKKLMEEFLAKENLL</sequence>